<evidence type="ECO:0000313" key="8">
    <source>
        <dbReference type="RefSeq" id="XP_017771220.1"/>
    </source>
</evidence>
<keyword evidence="3" id="KW-0221">Differentiation</keyword>
<dbReference type="PANTHER" id="PTHR12258">
    <property type="entry name" value="JANUS-A/JANUS-B"/>
    <property type="match status" value="1"/>
</dbReference>
<dbReference type="InterPro" id="IPR007702">
    <property type="entry name" value="Janus"/>
</dbReference>
<accession>A0ABM1M9H0</accession>
<dbReference type="PANTHER" id="PTHR12258:SF5">
    <property type="entry name" value="BCDNA.GH02250-RELATED"/>
    <property type="match status" value="1"/>
</dbReference>
<organism evidence="5 8">
    <name type="scientific">Nicrophorus vespilloides</name>
    <name type="common">Boreal carrion beetle</name>
    <dbReference type="NCBI Taxonomy" id="110193"/>
    <lineage>
        <taxon>Eukaryota</taxon>
        <taxon>Metazoa</taxon>
        <taxon>Ecdysozoa</taxon>
        <taxon>Arthropoda</taxon>
        <taxon>Hexapoda</taxon>
        <taxon>Insecta</taxon>
        <taxon>Pterygota</taxon>
        <taxon>Neoptera</taxon>
        <taxon>Endopterygota</taxon>
        <taxon>Coleoptera</taxon>
        <taxon>Polyphaga</taxon>
        <taxon>Staphyliniformia</taxon>
        <taxon>Silphidae</taxon>
        <taxon>Nicrophorinae</taxon>
        <taxon>Nicrophorus</taxon>
    </lineage>
</organism>
<evidence type="ECO:0000313" key="7">
    <source>
        <dbReference type="RefSeq" id="XP_017771219.1"/>
    </source>
</evidence>
<gene>
    <name evidence="6 7 8" type="primary">LOC108558730</name>
</gene>
<comment type="function">
    <text evidence="1">JanA and janB regulate somatic sex differentiation.</text>
</comment>
<dbReference type="RefSeq" id="XP_017771220.1">
    <property type="nucleotide sequence ID" value="XM_017915731.1"/>
</dbReference>
<evidence type="ECO:0000313" key="6">
    <source>
        <dbReference type="RefSeq" id="XP_017771217.1"/>
    </source>
</evidence>
<evidence type="ECO:0000313" key="5">
    <source>
        <dbReference type="Proteomes" id="UP000695000"/>
    </source>
</evidence>
<protein>
    <submittedName>
        <fullName evidence="6 7">14 kDa phosphohistidine phosphatase-like</fullName>
    </submittedName>
</protein>
<sequence length="137" mass="15597">MIGNILKRRVMSMKVPEVDIDASGVFKYILIRLQMTESKGAEALKTEVVRGYEECPYHSDISDKFTEQLQKLKQSGELVDWKTKVLGGGRINHDAAAKTIRVYGYSQGYGKADHQVTVNILKKVYKDYDITWSDEGY</sequence>
<reference evidence="6 7" key="1">
    <citation type="submission" date="2025-05" db="UniProtKB">
        <authorList>
            <consortium name="RefSeq"/>
        </authorList>
    </citation>
    <scope>IDENTIFICATION</scope>
    <source>
        <tissue evidence="6 7">Whole Larva</tissue>
    </source>
</reference>
<evidence type="ECO:0000256" key="3">
    <source>
        <dbReference type="ARBA" id="ARBA00022782"/>
    </source>
</evidence>
<dbReference type="InterPro" id="IPR038596">
    <property type="entry name" value="Janus_sf"/>
</dbReference>
<dbReference type="Proteomes" id="UP000695000">
    <property type="component" value="Unplaced"/>
</dbReference>
<dbReference type="GeneID" id="108558730"/>
<dbReference type="RefSeq" id="XP_017771217.1">
    <property type="nucleotide sequence ID" value="XM_017915728.1"/>
</dbReference>
<comment type="similarity">
    <text evidence="2">Belongs to the janus family.</text>
</comment>
<dbReference type="Gene3D" id="3.50.20.20">
    <property type="entry name" value="Janus/Ocnus"/>
    <property type="match status" value="1"/>
</dbReference>
<proteinExistence type="inferred from homology"/>
<evidence type="ECO:0000256" key="4">
    <source>
        <dbReference type="ARBA" id="ARBA00022928"/>
    </source>
</evidence>
<keyword evidence="4" id="KW-0726">Sexual differentiation</keyword>
<evidence type="ECO:0000256" key="2">
    <source>
        <dbReference type="ARBA" id="ARBA00010971"/>
    </source>
</evidence>
<dbReference type="Pfam" id="PF05005">
    <property type="entry name" value="Ocnus"/>
    <property type="match status" value="1"/>
</dbReference>
<dbReference type="SUPFAM" id="SSF143724">
    <property type="entry name" value="PHP14-like"/>
    <property type="match status" value="1"/>
</dbReference>
<keyword evidence="5" id="KW-1185">Reference proteome</keyword>
<evidence type="ECO:0000256" key="1">
    <source>
        <dbReference type="ARBA" id="ARBA00002508"/>
    </source>
</evidence>
<name>A0ABM1M9H0_NICVS</name>
<dbReference type="RefSeq" id="XP_017771219.1">
    <property type="nucleotide sequence ID" value="XM_017915730.1"/>
</dbReference>